<dbReference type="SUPFAM" id="SSF88659">
    <property type="entry name" value="Sigma3 and sigma4 domains of RNA polymerase sigma factors"/>
    <property type="match status" value="1"/>
</dbReference>
<dbReference type="Proteomes" id="UP000829476">
    <property type="component" value="Chromosome"/>
</dbReference>
<proteinExistence type="inferred from homology"/>
<organism evidence="7 8">
    <name type="scientific">Zhouia spongiae</name>
    <dbReference type="NCBI Taxonomy" id="2202721"/>
    <lineage>
        <taxon>Bacteria</taxon>
        <taxon>Pseudomonadati</taxon>
        <taxon>Bacteroidota</taxon>
        <taxon>Flavobacteriia</taxon>
        <taxon>Flavobacteriales</taxon>
        <taxon>Flavobacteriaceae</taxon>
        <taxon>Zhouia</taxon>
    </lineage>
</organism>
<protein>
    <submittedName>
        <fullName evidence="7">RNA polymerase sigma-70 factor</fullName>
    </submittedName>
</protein>
<gene>
    <name evidence="7" type="ORF">MQE36_12270</name>
</gene>
<dbReference type="InterPro" id="IPR014327">
    <property type="entry name" value="RNA_pol_sigma70_bacteroid"/>
</dbReference>
<dbReference type="InterPro" id="IPR039425">
    <property type="entry name" value="RNA_pol_sigma-70-like"/>
</dbReference>
<feature type="domain" description="RNA polymerase sigma factor 70 region 4 type 2" evidence="6">
    <location>
        <begin position="123"/>
        <end position="175"/>
    </location>
</feature>
<keyword evidence="2" id="KW-0805">Transcription regulation</keyword>
<evidence type="ECO:0000256" key="1">
    <source>
        <dbReference type="ARBA" id="ARBA00010641"/>
    </source>
</evidence>
<evidence type="ECO:0000313" key="8">
    <source>
        <dbReference type="Proteomes" id="UP000829476"/>
    </source>
</evidence>
<dbReference type="EMBL" id="CP094326">
    <property type="protein sequence ID" value="UNY97858.1"/>
    <property type="molecule type" value="Genomic_DNA"/>
</dbReference>
<dbReference type="Gene3D" id="1.10.10.10">
    <property type="entry name" value="Winged helix-like DNA-binding domain superfamily/Winged helix DNA-binding domain"/>
    <property type="match status" value="1"/>
</dbReference>
<evidence type="ECO:0000313" key="7">
    <source>
        <dbReference type="EMBL" id="UNY97858.1"/>
    </source>
</evidence>
<dbReference type="Pfam" id="PF08281">
    <property type="entry name" value="Sigma70_r4_2"/>
    <property type="match status" value="1"/>
</dbReference>
<dbReference type="InterPro" id="IPR013324">
    <property type="entry name" value="RNA_pol_sigma_r3/r4-like"/>
</dbReference>
<dbReference type="RefSeq" id="WP_242936269.1">
    <property type="nucleotide sequence ID" value="NZ_CP094326.1"/>
</dbReference>
<comment type="similarity">
    <text evidence="1">Belongs to the sigma-70 factor family. ECF subfamily.</text>
</comment>
<dbReference type="InterPro" id="IPR036388">
    <property type="entry name" value="WH-like_DNA-bd_sf"/>
</dbReference>
<evidence type="ECO:0000259" key="6">
    <source>
        <dbReference type="Pfam" id="PF08281"/>
    </source>
</evidence>
<dbReference type="PANTHER" id="PTHR43133:SF46">
    <property type="entry name" value="RNA POLYMERASE SIGMA-70 FACTOR ECF SUBFAMILY"/>
    <property type="match status" value="1"/>
</dbReference>
<dbReference type="NCBIfam" id="TIGR02985">
    <property type="entry name" value="Sig70_bacteroi1"/>
    <property type="match status" value="1"/>
</dbReference>
<dbReference type="Pfam" id="PF04542">
    <property type="entry name" value="Sigma70_r2"/>
    <property type="match status" value="1"/>
</dbReference>
<evidence type="ECO:0000256" key="3">
    <source>
        <dbReference type="ARBA" id="ARBA00023082"/>
    </source>
</evidence>
<evidence type="ECO:0000259" key="5">
    <source>
        <dbReference type="Pfam" id="PF04542"/>
    </source>
</evidence>
<dbReference type="InterPro" id="IPR013325">
    <property type="entry name" value="RNA_pol_sigma_r2"/>
</dbReference>
<dbReference type="PANTHER" id="PTHR43133">
    <property type="entry name" value="RNA POLYMERASE ECF-TYPE SIGMA FACTO"/>
    <property type="match status" value="1"/>
</dbReference>
<dbReference type="InterPro" id="IPR014284">
    <property type="entry name" value="RNA_pol_sigma-70_dom"/>
</dbReference>
<feature type="domain" description="RNA polymerase sigma-70 region 2" evidence="5">
    <location>
        <begin position="29"/>
        <end position="93"/>
    </location>
</feature>
<sequence>MKKQHSSLSDHDLLSNFSEGKRYAFDAIFNRYWKRLFVYCYKVYEDEAICEDVIQEVFVSLWERRADLAINNLESYLFRAVKYKMAGKIRKLKFTDYHIEILEEAENIVSYPENTLEYVEFEDELTSLVNQLPDKCKEVFCLSRYERLNNREIAEKLNISVRTVEAHISNALKYLKTNFTIVSIYLLLIKFF</sequence>
<name>A0ABY3YJV6_9FLAO</name>
<dbReference type="NCBIfam" id="TIGR02937">
    <property type="entry name" value="sigma70-ECF"/>
    <property type="match status" value="1"/>
</dbReference>
<evidence type="ECO:0000256" key="4">
    <source>
        <dbReference type="ARBA" id="ARBA00023163"/>
    </source>
</evidence>
<dbReference type="InterPro" id="IPR007627">
    <property type="entry name" value="RNA_pol_sigma70_r2"/>
</dbReference>
<keyword evidence="8" id="KW-1185">Reference proteome</keyword>
<keyword evidence="3" id="KW-0731">Sigma factor</keyword>
<dbReference type="InterPro" id="IPR013249">
    <property type="entry name" value="RNA_pol_sigma70_r4_t2"/>
</dbReference>
<keyword evidence="4" id="KW-0804">Transcription</keyword>
<dbReference type="SUPFAM" id="SSF88946">
    <property type="entry name" value="Sigma2 domain of RNA polymerase sigma factors"/>
    <property type="match status" value="1"/>
</dbReference>
<accession>A0ABY3YJV6</accession>
<dbReference type="Gene3D" id="1.10.1740.10">
    <property type="match status" value="1"/>
</dbReference>
<reference evidence="7 8" key="1">
    <citation type="journal article" date="2018" name="Int. J. Syst. Evol. Microbiol.">
        <title>Zhouia spongiae sp. nov., isolated from a marine sponge.</title>
        <authorList>
            <person name="Zhuang L."/>
            <person name="Lin B."/>
            <person name="Qin F."/>
            <person name="Luo L."/>
        </authorList>
    </citation>
    <scope>NUCLEOTIDE SEQUENCE [LARGE SCALE GENOMIC DNA]</scope>
    <source>
        <strain evidence="7 8">HN-Y44</strain>
    </source>
</reference>
<evidence type="ECO:0000256" key="2">
    <source>
        <dbReference type="ARBA" id="ARBA00023015"/>
    </source>
</evidence>